<comment type="caution">
    <text evidence="3">The sequence shown here is derived from an EMBL/GenBank/DDBJ whole genome shotgun (WGS) entry which is preliminary data.</text>
</comment>
<evidence type="ECO:0000256" key="1">
    <source>
        <dbReference type="SAM" id="MobiDB-lite"/>
    </source>
</evidence>
<feature type="chain" id="PRO_5007127819" evidence="2">
    <location>
        <begin position="23"/>
        <end position="164"/>
    </location>
</feature>
<dbReference type="Proteomes" id="UP000062998">
    <property type="component" value="Unassembled WGS sequence"/>
</dbReference>
<accession>A0A107GFJ8</accession>
<evidence type="ECO:0000313" key="4">
    <source>
        <dbReference type="Proteomes" id="UP000062998"/>
    </source>
</evidence>
<dbReference type="OrthoDB" id="2864568at2"/>
<dbReference type="AlphaFoldDB" id="A0A107GFJ8"/>
<sequence>MLLKRNIPVLAAALGFAVAAVADSPHFVKGPTATLDTTTGDYTVAFKEAGLGSSPVTYTLLAGTEQFTFRCFTKSHNTPQGAPNSVSFSNTSTQTTLTPRNGQVTGSVSLVPQLGGASCQGGGLELCLVAASYAHVTINDGLGNTVDLPDLSGDFSGNPICKFN</sequence>
<feature type="signal peptide" evidence="2">
    <location>
        <begin position="1"/>
        <end position="22"/>
    </location>
</feature>
<gene>
    <name evidence="3" type="ORF">WL73_32820</name>
</gene>
<keyword evidence="2" id="KW-0732">Signal</keyword>
<proteinExistence type="predicted"/>
<organism evidence="3 4">
    <name type="scientific">Burkholderia ubonensis</name>
    <dbReference type="NCBI Taxonomy" id="101571"/>
    <lineage>
        <taxon>Bacteria</taxon>
        <taxon>Pseudomonadati</taxon>
        <taxon>Pseudomonadota</taxon>
        <taxon>Betaproteobacteria</taxon>
        <taxon>Burkholderiales</taxon>
        <taxon>Burkholderiaceae</taxon>
        <taxon>Burkholderia</taxon>
        <taxon>Burkholderia cepacia complex</taxon>
    </lineage>
</organism>
<evidence type="ECO:0000256" key="2">
    <source>
        <dbReference type="SAM" id="SignalP"/>
    </source>
</evidence>
<dbReference type="EMBL" id="LPIX01000015">
    <property type="protein sequence ID" value="KWE10946.1"/>
    <property type="molecule type" value="Genomic_DNA"/>
</dbReference>
<evidence type="ECO:0000313" key="3">
    <source>
        <dbReference type="EMBL" id="KWE10946.1"/>
    </source>
</evidence>
<reference evidence="3 4" key="1">
    <citation type="submission" date="2015-11" db="EMBL/GenBank/DDBJ databases">
        <title>Expanding the genomic diversity of Burkholderia species for the development of highly accurate diagnostics.</title>
        <authorList>
            <person name="Sahl J."/>
            <person name="Keim P."/>
            <person name="Wagner D."/>
        </authorList>
    </citation>
    <scope>NUCLEOTIDE SEQUENCE [LARGE SCALE GENOMIC DNA]</scope>
    <source>
        <strain evidence="3 4">MSMB2167WGS</strain>
    </source>
</reference>
<feature type="region of interest" description="Disordered" evidence="1">
    <location>
        <begin position="78"/>
        <end position="103"/>
    </location>
</feature>
<name>A0A107GFJ8_9BURK</name>
<protein>
    <submittedName>
        <fullName evidence="3">Uncharacterized protein</fullName>
    </submittedName>
</protein>
<dbReference type="RefSeq" id="WP_059968226.1">
    <property type="nucleotide sequence ID" value="NZ_CP013463.1"/>
</dbReference>